<evidence type="ECO:0000313" key="3">
    <source>
        <dbReference type="Proteomes" id="UP000305948"/>
    </source>
</evidence>
<name>A0A5C3NAD8_9AGAM</name>
<reference evidence="2 3" key="1">
    <citation type="journal article" date="2019" name="Nat. Ecol. Evol.">
        <title>Megaphylogeny resolves global patterns of mushroom evolution.</title>
        <authorList>
            <person name="Varga T."/>
            <person name="Krizsan K."/>
            <person name="Foldi C."/>
            <person name="Dima B."/>
            <person name="Sanchez-Garcia M."/>
            <person name="Sanchez-Ramirez S."/>
            <person name="Szollosi G.J."/>
            <person name="Szarkandi J.G."/>
            <person name="Papp V."/>
            <person name="Albert L."/>
            <person name="Andreopoulos W."/>
            <person name="Angelini C."/>
            <person name="Antonin V."/>
            <person name="Barry K.W."/>
            <person name="Bougher N.L."/>
            <person name="Buchanan P."/>
            <person name="Buyck B."/>
            <person name="Bense V."/>
            <person name="Catcheside P."/>
            <person name="Chovatia M."/>
            <person name="Cooper J."/>
            <person name="Damon W."/>
            <person name="Desjardin D."/>
            <person name="Finy P."/>
            <person name="Geml J."/>
            <person name="Haridas S."/>
            <person name="Hughes K."/>
            <person name="Justo A."/>
            <person name="Karasinski D."/>
            <person name="Kautmanova I."/>
            <person name="Kiss B."/>
            <person name="Kocsube S."/>
            <person name="Kotiranta H."/>
            <person name="LaButti K.M."/>
            <person name="Lechner B.E."/>
            <person name="Liimatainen K."/>
            <person name="Lipzen A."/>
            <person name="Lukacs Z."/>
            <person name="Mihaltcheva S."/>
            <person name="Morgado L.N."/>
            <person name="Niskanen T."/>
            <person name="Noordeloos M.E."/>
            <person name="Ohm R.A."/>
            <person name="Ortiz-Santana B."/>
            <person name="Ovrebo C."/>
            <person name="Racz N."/>
            <person name="Riley R."/>
            <person name="Savchenko A."/>
            <person name="Shiryaev A."/>
            <person name="Soop K."/>
            <person name="Spirin V."/>
            <person name="Szebenyi C."/>
            <person name="Tomsovsky M."/>
            <person name="Tulloss R.E."/>
            <person name="Uehling J."/>
            <person name="Grigoriev I.V."/>
            <person name="Vagvolgyi C."/>
            <person name="Papp T."/>
            <person name="Martin F.M."/>
            <person name="Miettinen O."/>
            <person name="Hibbett D.S."/>
            <person name="Nagy L.G."/>
        </authorList>
    </citation>
    <scope>NUCLEOTIDE SEQUENCE [LARGE SCALE GENOMIC DNA]</scope>
    <source>
        <strain evidence="2 3">OMC1185</strain>
    </source>
</reference>
<evidence type="ECO:0000256" key="1">
    <source>
        <dbReference type="SAM" id="MobiDB-lite"/>
    </source>
</evidence>
<dbReference type="Proteomes" id="UP000305948">
    <property type="component" value="Unassembled WGS sequence"/>
</dbReference>
<dbReference type="AlphaFoldDB" id="A0A5C3NAD8"/>
<keyword evidence="3" id="KW-1185">Reference proteome</keyword>
<dbReference type="OrthoDB" id="3064793at2759"/>
<sequence>MPGPLATESPLAAKFSRARFSVGPDLYTIDANAANLSPARHSRLTSIALPQKKTEEYTSYHYPKTLESLLSVNNDAHIDTDAFSTPGPTYTSPPGVYFDSPAEDPMHSDPIDPADYQLDLDVDYEKLDFRWEPFFRNRSASSAPVEPEEERLSDQDLAHDVPPDFSPFPDGEPDVLLTEEGLPVHDEDYEDIALDPDVVESEIEGVHDRPEALPRTPEPEKKVFAPAPDIFISPLRGDNGSTDTTERERPRNLKVGGMQSMQRLHADFSVSRMFLMPSTSVSNSCRVLHPLLPMLYPGSPRLPSTDRPDRRTCQLSKISKLRKSRNTTQAQAFPRSPMIVLNPGPVYRSRNMYECSIIKTLATYRYGTDLRHDTVTHALSI</sequence>
<evidence type="ECO:0000313" key="2">
    <source>
        <dbReference type="EMBL" id="TFK54323.1"/>
    </source>
</evidence>
<organism evidence="2 3">
    <name type="scientific">Heliocybe sulcata</name>
    <dbReference type="NCBI Taxonomy" id="5364"/>
    <lineage>
        <taxon>Eukaryota</taxon>
        <taxon>Fungi</taxon>
        <taxon>Dikarya</taxon>
        <taxon>Basidiomycota</taxon>
        <taxon>Agaricomycotina</taxon>
        <taxon>Agaricomycetes</taxon>
        <taxon>Gloeophyllales</taxon>
        <taxon>Gloeophyllaceae</taxon>
        <taxon>Heliocybe</taxon>
    </lineage>
</organism>
<dbReference type="EMBL" id="ML213506">
    <property type="protein sequence ID" value="TFK54323.1"/>
    <property type="molecule type" value="Genomic_DNA"/>
</dbReference>
<proteinExistence type="predicted"/>
<accession>A0A5C3NAD8</accession>
<protein>
    <submittedName>
        <fullName evidence="2">Uncharacterized protein</fullName>
    </submittedName>
</protein>
<gene>
    <name evidence="2" type="ORF">OE88DRAFT_1184942</name>
</gene>
<feature type="region of interest" description="Disordered" evidence="1">
    <location>
        <begin position="230"/>
        <end position="249"/>
    </location>
</feature>